<sequence length="1183" mass="131569">MGYQLKMEGPRVADDSHLGDLADHSPNFGFLLQHEPLLVAYGAGAESIVFTDPNGALVKCRQFIEVLTAVMVRATGIPVEGRDLVDRINALSRADVITPNVTSALHEIRRSGNAAVHSHVAHAPTALRCLERCFQLGLLLHRAITGTRELVAFVPPAPPAVTSNADLIAELERFKRELVEAKLVLDGSHSREQAEADAKRAAEAELAKARAERDAVAAQVQALEAQLGSLRTQFEQKAAQPAKVSPARRDAIAQRARQAAPLTEAQTRRNIDRMLAEAGWVVQDLAQLNHSAGTGVAVREFTIGRKRADYVLYVNRKIVGVIEAKREGTPLTGVEWQSGDYAAALPGDHRMAVWRRDEPLPFRYESTGVETHFTCTLDPEPRSREVFSFHRPETIAQWMAEADENRNAPTFRARLRTMPDLDTDGLRPAQADAISGVEGHFRRNHQRALVDMATGAGKTFTAVTLSYRLFRHAGAKRVLFLVDRNNLGDQAAGEFARYVTASGQTLGEDYNVQRLSSGTVLSSASVVVTTIQRLYRALTNQPLPPGDADDQDVDEFEPSRPMDAVYNKDLPPETFDLIVVDECHRSIYGRWRAVLQYFDAPIVGLTATPTAQSLAFFGDPVSEYTYEQSVADRVNVDFAVFRIKTKIGEDGSTISALDEDGTKTVVPKRDRRTRKQRYEELDEDYTYTAREIGRSVVAMDQIRTVITAYRDRVLPQMFGHYTQSVPKTLIFAQDDSHADDIVQAVRDVFGKGNDFCAKITYKSKLADEDPKDLLRRLRTSPELRIAVTVDMVATGTDVKPLECVFFMRSVKSAVYFEQMKGRGCRTIDPDDLQAVTPDAAVQTKDRFVIVDAVGVTDHPLCQATPLNRDPENRLSLKQLLSRAAKLSLDENQTATLASRLDALERQITDAERDELTQVGHGTTLRDLVRRLAAAVDVQALTRAADEGGEDAVAEQLREAAQPLADNPELRDRILDIRHKHDQLIDEISRDKVTHAEAVPREQIARNRVASFRAYLDQHGDSIMLMKAVQGSGTARLSWAEVSDLAHRIERVPLVGNVVHLWESYEESGTKVKTPGHEAKPTDLVSILRYELQLDSELRPFRSLIEERYAAWLTKHEAAHGAFSPMQRWFLDRLCEIVVNSAEITEDALDYAPFDLRGGEDGFYDAFGDRATTVLNDLARELTA</sequence>
<accession>A0ABV3GS64</accession>
<feature type="domain" description="Helicase ATP-binding" evidence="2">
    <location>
        <begin position="439"/>
        <end position="627"/>
    </location>
</feature>
<keyword evidence="4" id="KW-1185">Reference proteome</keyword>
<dbReference type="InterPro" id="IPR006935">
    <property type="entry name" value="Helicase/UvrB_N"/>
</dbReference>
<keyword evidence="1" id="KW-0175">Coiled coil</keyword>
<dbReference type="PANTHER" id="PTHR47396">
    <property type="entry name" value="TYPE I RESTRICTION ENZYME ECOKI R PROTEIN"/>
    <property type="match status" value="1"/>
</dbReference>
<evidence type="ECO:0000259" key="2">
    <source>
        <dbReference type="PROSITE" id="PS51192"/>
    </source>
</evidence>
<dbReference type="InterPro" id="IPR013670">
    <property type="entry name" value="EcoEI_R_C_dom"/>
</dbReference>
<dbReference type="EMBL" id="JBFALK010000031">
    <property type="protein sequence ID" value="MEV0974475.1"/>
    <property type="molecule type" value="Genomic_DNA"/>
</dbReference>
<proteinExistence type="predicted"/>
<gene>
    <name evidence="3" type="ORF">AB0I59_38265</name>
</gene>
<dbReference type="Pfam" id="PF13643">
    <property type="entry name" value="DUF4145"/>
    <property type="match status" value="1"/>
</dbReference>
<evidence type="ECO:0000313" key="4">
    <source>
        <dbReference type="Proteomes" id="UP001551675"/>
    </source>
</evidence>
<keyword evidence="3" id="KW-0547">Nucleotide-binding</keyword>
<keyword evidence="3" id="KW-0378">Hydrolase</keyword>
<dbReference type="InterPro" id="IPR025285">
    <property type="entry name" value="DUF4145"/>
</dbReference>
<dbReference type="SUPFAM" id="SSF52540">
    <property type="entry name" value="P-loop containing nucleoside triphosphate hydrolases"/>
    <property type="match status" value="1"/>
</dbReference>
<evidence type="ECO:0000313" key="3">
    <source>
        <dbReference type="EMBL" id="MEV0974475.1"/>
    </source>
</evidence>
<dbReference type="Pfam" id="PF08463">
    <property type="entry name" value="EcoEI_R_C"/>
    <property type="match status" value="1"/>
</dbReference>
<dbReference type="RefSeq" id="WP_358141125.1">
    <property type="nucleotide sequence ID" value="NZ_JBFALK010000031.1"/>
</dbReference>
<dbReference type="Gene3D" id="3.90.1570.30">
    <property type="match status" value="1"/>
</dbReference>
<dbReference type="Pfam" id="PF04851">
    <property type="entry name" value="ResIII"/>
    <property type="match status" value="1"/>
</dbReference>
<dbReference type="Gene3D" id="3.40.50.300">
    <property type="entry name" value="P-loop containing nucleotide triphosphate hydrolases"/>
    <property type="match status" value="2"/>
</dbReference>
<dbReference type="InterPro" id="IPR014001">
    <property type="entry name" value="Helicase_ATP-bd"/>
</dbReference>
<dbReference type="Proteomes" id="UP001551675">
    <property type="component" value="Unassembled WGS sequence"/>
</dbReference>
<reference evidence="3 4" key="1">
    <citation type="submission" date="2024-06" db="EMBL/GenBank/DDBJ databases">
        <title>The Natural Products Discovery Center: Release of the First 8490 Sequenced Strains for Exploring Actinobacteria Biosynthetic Diversity.</title>
        <authorList>
            <person name="Kalkreuter E."/>
            <person name="Kautsar S.A."/>
            <person name="Yang D."/>
            <person name="Bader C.D."/>
            <person name="Teijaro C.N."/>
            <person name="Fluegel L."/>
            <person name="Davis C.M."/>
            <person name="Simpson J.R."/>
            <person name="Lauterbach L."/>
            <person name="Steele A.D."/>
            <person name="Gui C."/>
            <person name="Meng S."/>
            <person name="Li G."/>
            <person name="Viehrig K."/>
            <person name="Ye F."/>
            <person name="Su P."/>
            <person name="Kiefer A.F."/>
            <person name="Nichols A."/>
            <person name="Cepeda A.J."/>
            <person name="Yan W."/>
            <person name="Fan B."/>
            <person name="Jiang Y."/>
            <person name="Adhikari A."/>
            <person name="Zheng C.-J."/>
            <person name="Schuster L."/>
            <person name="Cowan T.M."/>
            <person name="Smanski M.J."/>
            <person name="Chevrette M.G."/>
            <person name="De Carvalho L.P.S."/>
            <person name="Shen B."/>
        </authorList>
    </citation>
    <scope>NUCLEOTIDE SEQUENCE [LARGE SCALE GENOMIC DNA]</scope>
    <source>
        <strain evidence="3 4">NPDC050100</strain>
    </source>
</reference>
<dbReference type="GO" id="GO:0004386">
    <property type="term" value="F:helicase activity"/>
    <property type="evidence" value="ECO:0007669"/>
    <property type="project" value="UniProtKB-KW"/>
</dbReference>
<keyword evidence="3" id="KW-0067">ATP-binding</keyword>
<evidence type="ECO:0000256" key="1">
    <source>
        <dbReference type="SAM" id="Coils"/>
    </source>
</evidence>
<keyword evidence="3" id="KW-0347">Helicase</keyword>
<name>A0ABV3GS64_MICGL</name>
<protein>
    <submittedName>
        <fullName evidence="3">DEAD/DEAH box helicase family protein</fullName>
    </submittedName>
</protein>
<feature type="coiled-coil region" evidence="1">
    <location>
        <begin position="164"/>
        <end position="240"/>
    </location>
</feature>
<dbReference type="InterPro" id="IPR027417">
    <property type="entry name" value="P-loop_NTPase"/>
</dbReference>
<dbReference type="CDD" id="cd18032">
    <property type="entry name" value="DEXHc_RE_I_III_res"/>
    <property type="match status" value="1"/>
</dbReference>
<dbReference type="SMART" id="SM00487">
    <property type="entry name" value="DEXDc"/>
    <property type="match status" value="1"/>
</dbReference>
<comment type="caution">
    <text evidence="3">The sequence shown here is derived from an EMBL/GenBank/DDBJ whole genome shotgun (WGS) entry which is preliminary data.</text>
</comment>
<dbReference type="InterPro" id="IPR050742">
    <property type="entry name" value="Helicase_Restrict-Modif_Enz"/>
</dbReference>
<dbReference type="PROSITE" id="PS51192">
    <property type="entry name" value="HELICASE_ATP_BIND_1"/>
    <property type="match status" value="1"/>
</dbReference>
<organism evidence="3 4">
    <name type="scientific">Microtetraspora glauca</name>
    <dbReference type="NCBI Taxonomy" id="1996"/>
    <lineage>
        <taxon>Bacteria</taxon>
        <taxon>Bacillati</taxon>
        <taxon>Actinomycetota</taxon>
        <taxon>Actinomycetes</taxon>
        <taxon>Streptosporangiales</taxon>
        <taxon>Streptosporangiaceae</taxon>
        <taxon>Microtetraspora</taxon>
    </lineage>
</organism>
<dbReference type="PANTHER" id="PTHR47396:SF1">
    <property type="entry name" value="ATP-DEPENDENT HELICASE IRC3-RELATED"/>
    <property type="match status" value="1"/>
</dbReference>